<comment type="caution">
    <text evidence="2">The sequence shown here is derived from an EMBL/GenBank/DDBJ whole genome shotgun (WGS) entry which is preliminary data.</text>
</comment>
<name>A0A1D3D922_9EIME</name>
<organism evidence="2 3">
    <name type="scientific">Cyclospora cayetanensis</name>
    <dbReference type="NCBI Taxonomy" id="88456"/>
    <lineage>
        <taxon>Eukaryota</taxon>
        <taxon>Sar</taxon>
        <taxon>Alveolata</taxon>
        <taxon>Apicomplexa</taxon>
        <taxon>Conoidasida</taxon>
        <taxon>Coccidia</taxon>
        <taxon>Eucoccidiorida</taxon>
        <taxon>Eimeriorina</taxon>
        <taxon>Eimeriidae</taxon>
        <taxon>Cyclospora</taxon>
    </lineage>
</organism>
<dbReference type="VEuPathDB" id="ToxoDB:cyc_07832"/>
<dbReference type="InParanoid" id="A0A1D3D922"/>
<feature type="region of interest" description="Disordered" evidence="1">
    <location>
        <begin position="171"/>
        <end position="207"/>
    </location>
</feature>
<reference evidence="2 3" key="1">
    <citation type="journal article" date="2016" name="BMC Genomics">
        <title>Comparative genomics reveals Cyclospora cayetanensis possesses coccidia-like metabolism and invasion components but unique surface antigens.</title>
        <authorList>
            <person name="Liu S."/>
            <person name="Wang L."/>
            <person name="Zheng H."/>
            <person name="Xu Z."/>
            <person name="Roellig D.M."/>
            <person name="Li N."/>
            <person name="Frace M.A."/>
            <person name="Tang K."/>
            <person name="Arrowood M.J."/>
            <person name="Moss D.M."/>
            <person name="Zhang L."/>
            <person name="Feng Y."/>
            <person name="Xiao L."/>
        </authorList>
    </citation>
    <scope>NUCLEOTIDE SEQUENCE [LARGE SCALE GENOMIC DNA]</scope>
    <source>
        <strain evidence="2 3">CHN_HEN01</strain>
    </source>
</reference>
<evidence type="ECO:0000313" key="3">
    <source>
        <dbReference type="Proteomes" id="UP000095192"/>
    </source>
</evidence>
<evidence type="ECO:0000256" key="1">
    <source>
        <dbReference type="SAM" id="MobiDB-lite"/>
    </source>
</evidence>
<accession>A0A1D3D922</accession>
<evidence type="ECO:0000313" key="2">
    <source>
        <dbReference type="EMBL" id="OEH79935.1"/>
    </source>
</evidence>
<keyword evidence="3" id="KW-1185">Reference proteome</keyword>
<dbReference type="AlphaFoldDB" id="A0A1D3D922"/>
<gene>
    <name evidence="2" type="ORF">cyc_07832</name>
</gene>
<sequence>MFCVLQRSLIDFFREKARRIGRATRPQTGVQGYVFLMALSRKKPAAALLLRLLVFLPTACTSLPSCAPDQKGGGGVAALLDQPAACVKGPTNMHGCVTSLCMQPRKKGHNAPPAAVAAAANVNAQHAAAEIGSSMLLPASREDAAAAAVEAAPVDQRLGKASSKACEDTRRCMARQHAQQQQSTRMSASDMLDTASPAGASTAQTIP</sequence>
<proteinExistence type="predicted"/>
<feature type="compositionally biased region" description="Polar residues" evidence="1">
    <location>
        <begin position="177"/>
        <end position="187"/>
    </location>
</feature>
<protein>
    <submittedName>
        <fullName evidence="2">Uncharacterized protein</fullName>
    </submittedName>
</protein>
<dbReference type="EMBL" id="JROU02000235">
    <property type="protein sequence ID" value="OEH79935.1"/>
    <property type="molecule type" value="Genomic_DNA"/>
</dbReference>
<dbReference type="Proteomes" id="UP000095192">
    <property type="component" value="Unassembled WGS sequence"/>
</dbReference>